<dbReference type="Proteomes" id="UP000614601">
    <property type="component" value="Unassembled WGS sequence"/>
</dbReference>
<dbReference type="PANTHER" id="PTHR42940">
    <property type="entry name" value="ALCOHOL DEHYDROGENASE 1-RELATED"/>
    <property type="match status" value="1"/>
</dbReference>
<dbReference type="Proteomes" id="UP000783686">
    <property type="component" value="Unassembled WGS sequence"/>
</dbReference>
<comment type="similarity">
    <text evidence="2 8">Belongs to the zinc-containing alcohol dehydrogenase family.</text>
</comment>
<proteinExistence type="inferred from homology"/>
<gene>
    <name evidence="10" type="ORF">BOKJ2_LOCUS10816</name>
</gene>
<dbReference type="GO" id="GO:0008270">
    <property type="term" value="F:zinc ion binding"/>
    <property type="evidence" value="ECO:0007669"/>
    <property type="project" value="InterPro"/>
</dbReference>
<dbReference type="SUPFAM" id="SSF51735">
    <property type="entry name" value="NAD(P)-binding Rossmann-fold domains"/>
    <property type="match status" value="1"/>
</dbReference>
<evidence type="ECO:0000256" key="8">
    <source>
        <dbReference type="RuleBase" id="RU361277"/>
    </source>
</evidence>
<keyword evidence="7" id="KW-0520">NAD</keyword>
<dbReference type="AlphaFoldDB" id="A0A811L929"/>
<evidence type="ECO:0000259" key="9">
    <source>
        <dbReference type="SMART" id="SM00829"/>
    </source>
</evidence>
<evidence type="ECO:0000256" key="4">
    <source>
        <dbReference type="ARBA" id="ARBA00022723"/>
    </source>
</evidence>
<keyword evidence="5 8" id="KW-0862">Zinc</keyword>
<dbReference type="FunFam" id="3.40.50.720:FF:000039">
    <property type="entry name" value="Alcohol dehydrogenase AdhP"/>
    <property type="match status" value="1"/>
</dbReference>
<dbReference type="EMBL" id="CAJFCW020000005">
    <property type="protein sequence ID" value="CAG9119487.1"/>
    <property type="molecule type" value="Genomic_DNA"/>
</dbReference>
<evidence type="ECO:0000256" key="2">
    <source>
        <dbReference type="ARBA" id="ARBA00008072"/>
    </source>
</evidence>
<dbReference type="EMBL" id="CAJFDH010000005">
    <property type="protein sequence ID" value="CAD5224046.1"/>
    <property type="molecule type" value="Genomic_DNA"/>
</dbReference>
<dbReference type="OrthoDB" id="1879366at2759"/>
<evidence type="ECO:0000256" key="3">
    <source>
        <dbReference type="ARBA" id="ARBA00013190"/>
    </source>
</evidence>
<evidence type="ECO:0000313" key="11">
    <source>
        <dbReference type="Proteomes" id="UP000614601"/>
    </source>
</evidence>
<reference evidence="10" key="1">
    <citation type="submission" date="2020-09" db="EMBL/GenBank/DDBJ databases">
        <authorList>
            <person name="Kikuchi T."/>
        </authorList>
    </citation>
    <scope>NUCLEOTIDE SEQUENCE</scope>
    <source>
        <strain evidence="10">SH1</strain>
    </source>
</reference>
<dbReference type="SUPFAM" id="SSF50129">
    <property type="entry name" value="GroES-like"/>
    <property type="match status" value="1"/>
</dbReference>
<dbReference type="EC" id="1.1.1.1" evidence="3"/>
<dbReference type="InterPro" id="IPR013149">
    <property type="entry name" value="ADH-like_C"/>
</dbReference>
<dbReference type="InterPro" id="IPR020843">
    <property type="entry name" value="ER"/>
</dbReference>
<comment type="caution">
    <text evidence="10">The sequence shown here is derived from an EMBL/GenBank/DDBJ whole genome shotgun (WGS) entry which is preliminary data.</text>
</comment>
<keyword evidence="11" id="KW-1185">Reference proteome</keyword>
<dbReference type="Pfam" id="PF08240">
    <property type="entry name" value="ADH_N"/>
    <property type="match status" value="1"/>
</dbReference>
<comment type="cofactor">
    <cofactor evidence="1 8">
        <name>Zn(2+)</name>
        <dbReference type="ChEBI" id="CHEBI:29105"/>
    </cofactor>
</comment>
<dbReference type="GO" id="GO:0004022">
    <property type="term" value="F:alcohol dehydrogenase (NAD+) activity"/>
    <property type="evidence" value="ECO:0007669"/>
    <property type="project" value="UniProtKB-EC"/>
</dbReference>
<dbReference type="InterPro" id="IPR011032">
    <property type="entry name" value="GroES-like_sf"/>
</dbReference>
<feature type="domain" description="Enoyl reductase (ER)" evidence="9">
    <location>
        <begin position="112"/>
        <end position="440"/>
    </location>
</feature>
<evidence type="ECO:0000256" key="7">
    <source>
        <dbReference type="ARBA" id="ARBA00023027"/>
    </source>
</evidence>
<evidence type="ECO:0000313" key="10">
    <source>
        <dbReference type="EMBL" id="CAD5224046.1"/>
    </source>
</evidence>
<accession>A0A811L929</accession>
<dbReference type="FunFam" id="3.90.180.10:FF:000002">
    <property type="entry name" value="Alcohol dehydrogenase AdhP"/>
    <property type="match status" value="1"/>
</dbReference>
<dbReference type="CDD" id="cd08297">
    <property type="entry name" value="CAD3"/>
    <property type="match status" value="1"/>
</dbReference>
<dbReference type="InterPro" id="IPR013154">
    <property type="entry name" value="ADH-like_N"/>
</dbReference>
<dbReference type="Pfam" id="PF00107">
    <property type="entry name" value="ADH_zinc_N"/>
    <property type="match status" value="1"/>
</dbReference>
<dbReference type="InterPro" id="IPR036291">
    <property type="entry name" value="NAD(P)-bd_dom_sf"/>
</dbReference>
<organism evidence="10 11">
    <name type="scientific">Bursaphelenchus okinawaensis</name>
    <dbReference type="NCBI Taxonomy" id="465554"/>
    <lineage>
        <taxon>Eukaryota</taxon>
        <taxon>Metazoa</taxon>
        <taxon>Ecdysozoa</taxon>
        <taxon>Nematoda</taxon>
        <taxon>Chromadorea</taxon>
        <taxon>Rhabditida</taxon>
        <taxon>Tylenchina</taxon>
        <taxon>Tylenchomorpha</taxon>
        <taxon>Aphelenchoidea</taxon>
        <taxon>Aphelenchoididae</taxon>
        <taxon>Bursaphelenchus</taxon>
    </lineage>
</organism>
<dbReference type="SMR" id="A0A811L929"/>
<protein>
    <recommendedName>
        <fullName evidence="3">alcohol dehydrogenase</fullName>
        <ecNumber evidence="3">1.1.1.1</ecNumber>
    </recommendedName>
</protein>
<evidence type="ECO:0000256" key="5">
    <source>
        <dbReference type="ARBA" id="ARBA00022833"/>
    </source>
</evidence>
<keyword evidence="4 8" id="KW-0479">Metal-binding</keyword>
<dbReference type="GO" id="GO:0005737">
    <property type="term" value="C:cytoplasm"/>
    <property type="evidence" value="ECO:0007669"/>
    <property type="project" value="TreeGrafter"/>
</dbReference>
<dbReference type="PROSITE" id="PS00059">
    <property type="entry name" value="ADH_ZINC"/>
    <property type="match status" value="1"/>
</dbReference>
<sequence>MVSMRLHRLTTLLVANHRQLASQANFNLYKIGLNSIRASSSCCNHNSKSFQHQPKSQKFIQNARTFSASLLQPEVAALYTHEEARFRSIEEDRVLAQPIPSTQRAAVFYEFGGQYRLEEIPIPEIGPDDVLVKVIYSGVCHTDLHVWLGDFPLEAKEMPIVGGHEGAGIVVKVGSNVTNFKVGDRAGIKWVNGSCLTCEQCKQGNEPNCNDVVLSGFHRDGSFQQYAAVKATEAAKIHDGIDLVNVSPILCAGVTVYKAIKESNVKAGQTLAITGAGGGLGSLCIQYAKAMGLQVLAIDVGEKEDHCRHFGADMFIDPFDTPNLVSDIQMMTEGGPHGVINIATAVKPMEDSTHYVRTRGTVVLVALPREAKVPVDVFWTVVRAITVKGSYVGSRQDTDEALKFLQRGLVNIPVQVLPLEELSNVFEKMHSNKITGRVVLDLWK</sequence>
<evidence type="ECO:0000256" key="1">
    <source>
        <dbReference type="ARBA" id="ARBA00001947"/>
    </source>
</evidence>
<dbReference type="PANTHER" id="PTHR42940:SF3">
    <property type="entry name" value="ALCOHOL DEHYDROGENASE 1-RELATED"/>
    <property type="match status" value="1"/>
</dbReference>
<name>A0A811L929_9BILA</name>
<evidence type="ECO:0000256" key="6">
    <source>
        <dbReference type="ARBA" id="ARBA00023002"/>
    </source>
</evidence>
<dbReference type="SMART" id="SM00829">
    <property type="entry name" value="PKS_ER"/>
    <property type="match status" value="1"/>
</dbReference>
<dbReference type="Gene3D" id="3.40.50.720">
    <property type="entry name" value="NAD(P)-binding Rossmann-like Domain"/>
    <property type="match status" value="1"/>
</dbReference>
<dbReference type="Gene3D" id="3.90.180.10">
    <property type="entry name" value="Medium-chain alcohol dehydrogenases, catalytic domain"/>
    <property type="match status" value="1"/>
</dbReference>
<dbReference type="InterPro" id="IPR002328">
    <property type="entry name" value="ADH_Zn_CS"/>
</dbReference>
<keyword evidence="6" id="KW-0560">Oxidoreductase</keyword>